<name>A0ABY5GHK1_9GAMM</name>
<dbReference type="SMART" id="SM00327">
    <property type="entry name" value="VWA"/>
    <property type="match status" value="1"/>
</dbReference>
<dbReference type="PRINTS" id="PR00313">
    <property type="entry name" value="CABNDNGRPT"/>
</dbReference>
<feature type="domain" description="VWFA" evidence="2">
    <location>
        <begin position="3923"/>
        <end position="4103"/>
    </location>
</feature>
<dbReference type="CDD" id="cd00198">
    <property type="entry name" value="vWFA"/>
    <property type="match status" value="1"/>
</dbReference>
<protein>
    <submittedName>
        <fullName evidence="4">Ig-like domain-containing protein</fullName>
    </submittedName>
</protein>
<feature type="region of interest" description="Disordered" evidence="1">
    <location>
        <begin position="4613"/>
        <end position="4639"/>
    </location>
</feature>
<feature type="compositionally biased region" description="Gly residues" evidence="1">
    <location>
        <begin position="4614"/>
        <end position="4636"/>
    </location>
</feature>
<gene>
    <name evidence="4" type="ORF">NNL38_05150</name>
</gene>
<dbReference type="Gene3D" id="2.60.40.10">
    <property type="entry name" value="Immunoglobulins"/>
    <property type="match status" value="33"/>
</dbReference>
<dbReference type="InterPro" id="IPR049826">
    <property type="entry name" value="Ig-like_ice"/>
</dbReference>
<evidence type="ECO:0000313" key="5">
    <source>
        <dbReference type="Proteomes" id="UP001057998"/>
    </source>
</evidence>
<dbReference type="Gene3D" id="2.60.40.2810">
    <property type="match status" value="1"/>
</dbReference>
<dbReference type="SUPFAM" id="SSF63829">
    <property type="entry name" value="Calcium-dependent phosphotriesterase"/>
    <property type="match status" value="1"/>
</dbReference>
<dbReference type="InterPro" id="IPR011658">
    <property type="entry name" value="PA14_dom"/>
</dbReference>
<evidence type="ECO:0000256" key="1">
    <source>
        <dbReference type="SAM" id="MobiDB-lite"/>
    </source>
</evidence>
<dbReference type="InterPro" id="IPR011049">
    <property type="entry name" value="Serralysin-like_metalloprot_C"/>
</dbReference>
<dbReference type="NCBIfam" id="NF012196">
    <property type="entry name" value="Ig_like_ice"/>
    <property type="match status" value="33"/>
</dbReference>
<dbReference type="Proteomes" id="UP001057998">
    <property type="component" value="Chromosome 1"/>
</dbReference>
<dbReference type="PROSITE" id="PS51820">
    <property type="entry name" value="PA14"/>
    <property type="match status" value="1"/>
</dbReference>
<dbReference type="InterPro" id="IPR002035">
    <property type="entry name" value="VWF_A"/>
</dbReference>
<dbReference type="InterPro" id="IPR036465">
    <property type="entry name" value="vWFA_dom_sf"/>
</dbReference>
<organism evidence="4 5">
    <name type="scientific">Photobacterium atrarenae</name>
    <dbReference type="NCBI Taxonomy" id="865757"/>
    <lineage>
        <taxon>Bacteria</taxon>
        <taxon>Pseudomonadati</taxon>
        <taxon>Pseudomonadota</taxon>
        <taxon>Gammaproteobacteria</taxon>
        <taxon>Vibrionales</taxon>
        <taxon>Vibrionaceae</taxon>
        <taxon>Photobacterium</taxon>
    </lineage>
</organism>
<feature type="domain" description="PA14" evidence="3">
    <location>
        <begin position="3492"/>
        <end position="3670"/>
    </location>
</feature>
<evidence type="ECO:0000259" key="3">
    <source>
        <dbReference type="PROSITE" id="PS51820"/>
    </source>
</evidence>
<evidence type="ECO:0000313" key="4">
    <source>
        <dbReference type="EMBL" id="UTV28636.1"/>
    </source>
</evidence>
<dbReference type="InterPro" id="IPR037524">
    <property type="entry name" value="PA14/GLEYA"/>
</dbReference>
<dbReference type="NCBIfam" id="NF033510">
    <property type="entry name" value="Ca_tandemer"/>
    <property type="match status" value="33"/>
</dbReference>
<dbReference type="InterPro" id="IPR013783">
    <property type="entry name" value="Ig-like_fold"/>
</dbReference>
<proteinExistence type="predicted"/>
<dbReference type="PROSITE" id="PS50234">
    <property type="entry name" value="VWFA"/>
    <property type="match status" value="1"/>
</dbReference>
<dbReference type="SUPFAM" id="SSF51120">
    <property type="entry name" value="beta-Roll"/>
    <property type="match status" value="1"/>
</dbReference>
<dbReference type="Pfam" id="PF07691">
    <property type="entry name" value="PA14"/>
    <property type="match status" value="1"/>
</dbReference>
<dbReference type="Pfam" id="PF13519">
    <property type="entry name" value="VWA_2"/>
    <property type="match status" value="1"/>
</dbReference>
<reference evidence="4" key="1">
    <citation type="submission" date="2022-07" db="EMBL/GenBank/DDBJ databases">
        <title>Genome sequencing of Photobacterium atrarenae GJH2-4.</title>
        <authorList>
            <person name="Park S.-J."/>
        </authorList>
    </citation>
    <scope>NUCLEOTIDE SEQUENCE</scope>
    <source>
        <strain evidence="4">GJH2-4</strain>
    </source>
</reference>
<dbReference type="EMBL" id="CP101508">
    <property type="protein sequence ID" value="UTV28636.1"/>
    <property type="molecule type" value="Genomic_DNA"/>
</dbReference>
<dbReference type="SUPFAM" id="SSF53300">
    <property type="entry name" value="vWA-like"/>
    <property type="match status" value="1"/>
</dbReference>
<sequence length="4767" mass="494440">MINAAEAGQDIPVTGKVTGEFNEDDTVTLTVNEKPFTGTVDKDGNFSINVPGADLVADGDKVIDASITTTDKAGNTDTATTSEGYSVDTEVTDLAIELDANITEDDVINAAEAGQDIPVTGKVTGEFNEDDTVTLTVNEKPFTGTVDKDGNFSINVPGADLVADGDKVIDASITTTDKAGNTDTATTSEGYSVDTEVTDLAIELDANITEDDVINAAEAGQDIPVTGKVTGEFNEDDTVTLTVNEKPFTGTVDKDGNFSINVPGADLVADGDKVIDASITTTDKAGNTDTATTSEGYSVDTEVTDLAIELDANITEDDVINAAEAGQDIPVTGKVTGEFNEDDTVTLTVNEKPFTGTVDKDGNFSINVPGADLVADGDKVIDASITTTDKAGNTDTATTSEGYSVDTEVTDLAIELDANITEDDVINAAEAGQDIPVTGKVTGEFNEDDTVTLTVNEKPFTGTVDKDGNFSINVPGADLVADGDKVIDASITTTDKAGNTDTATTSEGYSVDTEVTDLAIELDANITEDDVINAAEAGQDIPVTGKVTGEFNEDDTVTLTVNEKPFTGTVDKDGNFSINVPGADLVADGDKVIDASITTTDKAGNTDTATTSEGYSVDTEVTDLAIELDANITEDDVINAAEAGQDIPVTGKVTGEFNEDDTVTLTVNEKPFTGTVDKDGNFSINVPGADLVADGDKVIDASITTTDKAGNTDTATTSEGYSVDTEVTDLAIELDANITEDDVINAAEAGQDIPVTGKVTGEFNEDDTVTLTVNEKPFTGTVDKDGNFSINVPGADLVADGDKVIDASITTTDKAGNTDTATTSEGYSVDTEVTDLAIELDANITEDDVINAAEAGQDIPVTGKVTGEFNEDDTVTLTVNEKPFTGTVDKDGNFSINVPGADLVADGDKVIDASITTTDKAGNTDTATTSEGYSVDTEVTDLAIELDANITEDDVINAAEAGQDIPVTGKVTGEFNEDDTVTLTVNEKPFTGTVDKDGNFSINVPGADLVADGDKVIDASITTTDKAGNTDTATTSEGYSVDTEVTDLAIELDANITEDDVINAAEAGQDIPVTGKVTGEFNEDDTVTLTVNEKPFTGTVDKDGNFSINVPGADLVADGDKVIDASITTTDKAGNTDTATTSEGYSVDTEVTDLAIELDANITEDDVINAAEAGQDIPVTGKVTGEFNEDDTVTLTVNEKPFTGTVDKDGNFSINVPGADLVADGDKVIDASITTTDKAGNTDTATTSEGYSVDTEVTDLAIELDANITEDDVINAAEAGQDIPVTGKVTGEFNEDDTVTLTVNEKPFTGTVDKDGNFSINVPGADLVADGDKVIDASITTTDKAGNTDTATTSEGYSVDTEVTDLAIELDANITEDDVINAAEAGQDIPVTGKVTGEFNEDDTVTLTVNEKPFTGTVDKDGNFSINVPGADLVADGDKVIDASITTTDKAGNTDTATTSEGYSVDTEVTDLAIELDANITEDDVINAAEAGQDIPVTGKVTGEFNEDDTVTLTVNEKPFTGTVDKDGNFSINVPGADLVADGDKVIDASITTTDKAGNTDTATTSEGYSVDTEVTDLAIELDANITEDDVINAAEAGQDIPVTGKVTGEFNEDDTVTLTVNEKPFTGTVDKDGNFSINVPGADLVADGDKVIDASITTTDKAGNTDTATTSEGYSVDTEVTDLAIELDANITEDDVINAAEAGQDIPVTGKVTGEFNEDDTVTLTVNEKPFTGTVDKDGNFSINVPGADLVADGDKVIDASITTTDKAGNTDTATTSEGYSVDTEVTDLAIELDANITEDDVINAAEAGQDIPVTGKVTGEFNEDDTVTLTVNEKPFTGTVDKDGNFSINVPGADLVADGDKVIDASITTTDKAGNTDTATTSEGYSVDTEVTDLAIELDANITEDDVINAAEAGQDIPVTGKVTGEFNEDDTVTLTVNEKPFTGTVDKDGNFSINVPGADLVADGDKVIDASITTTDKAGNTDTATTSEGYSVDTEVTDLAIELDANITEDDVINAAEAGQDIPVTGKVTGEFNEDDTVTLTVNEKPFTGTVDKDGNFSINVPGADLVADGDKVIDASITTTDKAGNTDTATTSEGYSVDTEVTDLAIELDANITEDDVINAAEAGQDIPVTGKVTGEFNEDDTVTLTVNEKPFTGTVDKDGNFSINVPGADLVADGDKVIDASITTTDKAGNTDTATTSEGYSVDTEVTDLAIELDANITEDDVINAAEAGQDIPVTGKVTGEFNEDDTVTLTVNEKPFTGTVDKDGNFSINVPGADLVADGDKVIDASITTTDKAGNTDTATTSEGYSVDTEVTDLAIELDANITEDDVINAAEAGQDIPVTGKVTGEFNEDDTVTLTVNEKPFTGTVDKDGNFSINVPGADLVADGDKVIDASITTTDKAGNTDTATTSEGYSVDTEVTDLAIELDANITEDDVINAAEAGQDIPVTGKVTGEFNEDDTVTLTVNEKPFTGTVDKDGNFSINVPGADLVADGDKVIDASITTTDKAGNTDTATTSEGYSVDTEVTDLAIELDANITEDDVINAAEAGQDIPVTGKVTGEFNEDDTVTLTVNEKPFTGTVDKDGNFSINVPGADLVADGDKVIDASITTTDKAGNTDTATTSEGYSVDTEVTDLAIELDANITEDDVINAAEAGQDIPVTGKVTGEFNEDDTVTLTVNEKPFTGTVDKDGNFSINVPGADLVADGDKVIDASITTTDKAGNTDTATTSEGYSVDTEVTDLAIELDANITEDDVINAAEAGQDIPVTGKVTGEFNEDDTVTLTVNEKPFTGTVDKDGNFSINVPGADLVADGDKVIDASITTTDKAGNTDTATTSEGYSVDTEVTDLAIELDANITEDDVINAAEAGQDIPVTGKVTGEFNEDDTVTLTVNEKPFTGTVDKDGNFSINVPGADLVADGDKVIDASITTTDKAGNTDTATTSEGYSVDTEVTDLAIELDANITEDDVINAAEAGQDIPVTGKVTGEFNEDDTVTLTVNEKPFTGTVDKDGNFSINVPGADLVADGDKVIDASITTTDKAGNTDTATTSEGYSVDTEVTDLAIELDANITEDDVINAAEAGQDIPVTGKVTGEFNEDDTVTLTVNEKPFTGTVDKDGNFSINVPGADLVADGDKVIDASITTTDKAGNTDTATTSEGYSVDTEVTDLAIELDANITEDDVINAAEAGQDIPVTGKVTGEFNEDDTVTLTVNEKPFTGTVDKDGNFSINVPGADLVADGDKVIDASITTTDKAGNTDTATTSEGYSVDTEVTDLAIELDANITEDDVINAAEAGQDIPVTGKVTGEFNEDDTVTLTVNEKPFTGTVDKDGNFSINVPGADLVADGDKVIDASITTTDKAGNTDTATTSEGYSVDTEVTDLAIELDANITEDDVINAAEAGQDIPVTGKVTGEFNEDDTVTLTVNEKPFTGTVDKDGNFSINVPGADLVADGDKVIDASITTTDKAGNTDTATTSEGYSVDNAPDAIDDTLTITSSGLKAEYYGYQEGADGNNLSRVHQVESFIQSNDPDATFIASKVNYGSQENNLGTGSTLQKFLKGDKGSLSNDPGDSSDAIIRMSGQIELSEGTYQFKVKADDGYSIRINGEVVAEYDGNQSATSRKGIEFTVDESGSHNIEIIYWDQGGDSQLKVQLGEQNSSGGFGNYKILGEDITSHEQPLSVDDGQSLTIDPAVLLANDQDESPESLQVIGVGNPVHGSVSMVNGQIVFTPDPNYSGPAQFDYTVVDEYGQQDSATVTLNVVDTNDAPTVSAATVTVSEEGLAQGIEDGQGLPDTTDSPVASGKLTISDPDSSDLSVTLTAPTVALTSGGQAIEWSGDNTNVLVGSVDGQPVIEISIDDEGNYDVTLSGPVDHPVQGEDRLAIEVGVNVHDGELTGQSTLTIQVEDDAPESSALTEDVEVTPTDSNIVVVLDVSGSMGGNRLTMAKSAISNLLDSYDEHGDVKVQVVTFSGDATAASQWLDVAEAKQLVNAAQADGWTNYDAALFDSEDGAKAAFETQGSLPNGQNLLYFLSDGAPNYGYGLGSADEVSWETYLNNHDIKAYALGIGNGVSVSQLDRVAFDGTTNSEMDAQVVTDVNDLSSVLNATAAHISGNLVQDTSRSGQLDVSQFGADGGYISAVTVDGKTYHYSPVGGITGATGAQFNANTNELTIETTAKGKWTIDLDNGAYSYTAPAGAQGAFSESLDYVLTDSDGDTADSSLTLNVKPADNQAPVANDDVVELNVAEGEAVYLLRENDYLVKLDPESGTGATIAKVNVDTLAMGQAGDLLGTYKHGNSAYLVEISKETGAITSSLQLSGVSGRLNALCVGDDGLLIASNDQGIYQIDPTTGQSSQLSNQHTFDDLSMLGGQLYGVDNGKLYLVDIDGSQVSRQQLLDFGSSINGLATTADGQLIIAATNSYVYRYDPQTGNGEWMHTYDGSTNSKFADAAGDALDVTGNVLENDSDAEGSALTVTDVAFGTTDGDVGSRIEGNHGYLELNADGRYRYTLTDTGNADSLTDEVFTYTITDGSKTDTAQLVIKLDALTSIKGADGDDNISVLAGEDRVQVDLGAYFDSENKPVGTQSYQQAVDESEGVMLKGGAGNDHLTGGLGNDILIGGTNGHGSSGGSNGGNQGDTLSGGEGRDTFVWLDGDAGDFGQVGGSIDIPVDIITDFNTSSGYFDASEGDTIDLSDLLDSDGGKSKDELESLLSALEVDGDTHLQINVDGSSDDSVDQTIVLENTTFDDITGISNSSANDVINHLFNNNLIDLDK</sequence>
<keyword evidence="5" id="KW-1185">Reference proteome</keyword>
<dbReference type="Pfam" id="PF17963">
    <property type="entry name" value="Big_9"/>
    <property type="match status" value="2"/>
</dbReference>
<accession>A0ABY5GHK1</accession>
<evidence type="ECO:0000259" key="2">
    <source>
        <dbReference type="PROSITE" id="PS50234"/>
    </source>
</evidence>